<evidence type="ECO:0000313" key="3">
    <source>
        <dbReference type="Proteomes" id="UP000242180"/>
    </source>
</evidence>
<name>A0A1X2H6I9_SYNRA</name>
<dbReference type="Proteomes" id="UP000242180">
    <property type="component" value="Unassembled WGS sequence"/>
</dbReference>
<comment type="caution">
    <text evidence="2">The sequence shown here is derived from an EMBL/GenBank/DDBJ whole genome shotgun (WGS) entry which is preliminary data.</text>
</comment>
<dbReference type="OrthoDB" id="79603at2759"/>
<dbReference type="EMBL" id="MCGN01000008">
    <property type="protein sequence ID" value="ORY94017.1"/>
    <property type="molecule type" value="Genomic_DNA"/>
</dbReference>
<accession>A0A1X2H6I9</accession>
<feature type="region of interest" description="Disordered" evidence="1">
    <location>
        <begin position="1"/>
        <end position="29"/>
    </location>
</feature>
<proteinExistence type="predicted"/>
<feature type="compositionally biased region" description="Polar residues" evidence="1">
    <location>
        <begin position="16"/>
        <end position="29"/>
    </location>
</feature>
<dbReference type="STRING" id="13706.A0A1X2H6I9"/>
<evidence type="ECO:0000256" key="1">
    <source>
        <dbReference type="SAM" id="MobiDB-lite"/>
    </source>
</evidence>
<organism evidence="2 3">
    <name type="scientific">Syncephalastrum racemosum</name>
    <name type="common">Filamentous fungus</name>
    <dbReference type="NCBI Taxonomy" id="13706"/>
    <lineage>
        <taxon>Eukaryota</taxon>
        <taxon>Fungi</taxon>
        <taxon>Fungi incertae sedis</taxon>
        <taxon>Mucoromycota</taxon>
        <taxon>Mucoromycotina</taxon>
        <taxon>Mucoromycetes</taxon>
        <taxon>Mucorales</taxon>
        <taxon>Syncephalastraceae</taxon>
        <taxon>Syncephalastrum</taxon>
    </lineage>
</organism>
<feature type="compositionally biased region" description="Basic and acidic residues" evidence="1">
    <location>
        <begin position="1"/>
        <end position="11"/>
    </location>
</feature>
<keyword evidence="3" id="KW-1185">Reference proteome</keyword>
<evidence type="ECO:0000313" key="2">
    <source>
        <dbReference type="EMBL" id="ORY94017.1"/>
    </source>
</evidence>
<dbReference type="InParanoid" id="A0A1X2H6I9"/>
<reference evidence="2 3" key="1">
    <citation type="submission" date="2016-07" db="EMBL/GenBank/DDBJ databases">
        <title>Pervasive Adenine N6-methylation of Active Genes in Fungi.</title>
        <authorList>
            <consortium name="DOE Joint Genome Institute"/>
            <person name="Mondo S.J."/>
            <person name="Dannebaum R.O."/>
            <person name="Kuo R.C."/>
            <person name="Labutti K."/>
            <person name="Haridas S."/>
            <person name="Kuo A."/>
            <person name="Salamov A."/>
            <person name="Ahrendt S.R."/>
            <person name="Lipzen A."/>
            <person name="Sullivan W."/>
            <person name="Andreopoulos W.B."/>
            <person name="Clum A."/>
            <person name="Lindquist E."/>
            <person name="Daum C."/>
            <person name="Ramamoorthy G.K."/>
            <person name="Gryganskyi A."/>
            <person name="Culley D."/>
            <person name="Magnuson J.K."/>
            <person name="James T.Y."/>
            <person name="O'Malley M.A."/>
            <person name="Stajich J.E."/>
            <person name="Spatafora J.W."/>
            <person name="Visel A."/>
            <person name="Grigoriev I.V."/>
        </authorList>
    </citation>
    <scope>NUCLEOTIDE SEQUENCE [LARGE SCALE GENOMIC DNA]</scope>
    <source>
        <strain evidence="2 3">NRRL 2496</strain>
    </source>
</reference>
<sequence length="662" mass="74297">MDIIIPRRNDEENANDETSTQSHSPVNESQPIPYNVALQILLQCDDDAFQIAQTGTSLNARALQSVRDESHVDHVYQALKHRILKQDAPAVRLGRYLATDPRYGALLLEELNKEDRRDQLAALLVVDPSSSDVLLLLTDRLGNNPDPRVLERTAYATLLRGIKTNTKEACHNLRKVLPALQKWHGSETAVVHAAWNEVDLYFKGCEEGASSRAWEILEPSLQTARLLKHKAASMKRLQALIAKDTDDPVLLMTAWVSAALHGAWTEANISDLEHSTVEYYPILMKALPFPEPFAGYGVQLLGQLTLVYPSAIVPSDPVLRYLFSSVSNKAFIDLAVSFPGPAVNALVERIQQHHIDTLALLEAWLQQIPTWEKQQTLSRLLIDALIPLTSNNDKACEALIKTMTIADLPGLLRRLLSFATTVKDARPTQICKALIAKTLLHPRWESDGLLLYIDLIRDYTYTQLWLDTPSIPQSPADIQTQLSEKTPLTLTDFAIEYLAVLQLWVVKVSPSVLERGLTQLARKFYGSPQDPFLLQAWKSLSLTLRTDHIGIVIQSCLTYMTTQPKLSPELADADQEMLASLIYIRLAPMLILQVFPPQTYTDIRLPHDVSPPSFMSKLKYTEDAVPLHTALYAELLDRALADYEFPDLQAMARTLLNKIFCQ</sequence>
<protein>
    <submittedName>
        <fullName evidence="2">Uncharacterized protein</fullName>
    </submittedName>
</protein>
<dbReference type="AlphaFoldDB" id="A0A1X2H6I9"/>
<gene>
    <name evidence="2" type="ORF">BCR43DRAFT_526428</name>
</gene>